<dbReference type="EMBL" id="BAQB01000005">
    <property type="protein sequence ID" value="GBR45385.1"/>
    <property type="molecule type" value="Genomic_DNA"/>
</dbReference>
<name>A0ABQ0QHV4_9PROT</name>
<accession>A0ABQ0QHV4</accession>
<comment type="caution">
    <text evidence="1">The sequence shown here is derived from an EMBL/GenBank/DDBJ whole genome shotgun (WGS) entry which is preliminary data.</text>
</comment>
<reference evidence="1" key="1">
    <citation type="submission" date="2013-04" db="EMBL/GenBank/DDBJ databases">
        <title>The genome sequencing project of 58 acetic acid bacteria.</title>
        <authorList>
            <person name="Okamoto-Kainuma A."/>
            <person name="Ishikawa M."/>
            <person name="Umino S."/>
            <person name="Koizumi Y."/>
            <person name="Shiwa Y."/>
            <person name="Yoshikawa H."/>
            <person name="Matsutani M."/>
            <person name="Matsushita K."/>
        </authorList>
    </citation>
    <scope>NUCLEOTIDE SEQUENCE</scope>
    <source>
        <strain evidence="1">NBRC 106556</strain>
    </source>
</reference>
<proteinExistence type="predicted"/>
<dbReference type="Proteomes" id="UP001062443">
    <property type="component" value="Unassembled WGS sequence"/>
</dbReference>
<sequence length="145" mass="15811">MLGANAAACHEGWGGYATIDANNGDIAVLPHIGVLLAGPMLPLISPDGGWLCDHGVMIAGDDECWCRKIFEPFGGMCKFCGGTKICQITTDQNGVYGVVRNVLHDCVTEWGLMYVLAVFVPREKAKGAFIERYVPWHGWRWEVGV</sequence>
<protein>
    <submittedName>
        <fullName evidence="1">Uncharacterized protein</fullName>
    </submittedName>
</protein>
<evidence type="ECO:0000313" key="1">
    <source>
        <dbReference type="EMBL" id="GBR45385.1"/>
    </source>
</evidence>
<evidence type="ECO:0000313" key="2">
    <source>
        <dbReference type="Proteomes" id="UP001062443"/>
    </source>
</evidence>
<keyword evidence="2" id="KW-1185">Reference proteome</keyword>
<organism evidence="1 2">
    <name type="scientific">Neokomagataea tanensis NBRC 106556</name>
    <dbReference type="NCBI Taxonomy" id="1223519"/>
    <lineage>
        <taxon>Bacteria</taxon>
        <taxon>Pseudomonadati</taxon>
        <taxon>Pseudomonadota</taxon>
        <taxon>Alphaproteobacteria</taxon>
        <taxon>Acetobacterales</taxon>
        <taxon>Acetobacteraceae</taxon>
        <taxon>Neokomagataea</taxon>
    </lineage>
</organism>
<gene>
    <name evidence="1" type="ORF">AA106556_0756</name>
</gene>